<dbReference type="PANTHER" id="PTHR39244:SF5">
    <property type="entry name" value="NATTERIN-3-LIKE"/>
    <property type="match status" value="1"/>
</dbReference>
<dbReference type="InterPro" id="IPR053237">
    <property type="entry name" value="Natterin_C"/>
</dbReference>
<dbReference type="GeneID" id="110801377"/>
<accession>A0A9R0K8H9</accession>
<dbReference type="InterPro" id="IPR008998">
    <property type="entry name" value="Agglutinin"/>
</dbReference>
<keyword evidence="2" id="KW-1185">Reference proteome</keyword>
<dbReference type="SUPFAM" id="SSF50382">
    <property type="entry name" value="Agglutinin"/>
    <property type="match status" value="2"/>
</dbReference>
<dbReference type="KEGG" id="soe:110801377"/>
<dbReference type="Pfam" id="PF07468">
    <property type="entry name" value="Agglutinin"/>
    <property type="match status" value="2"/>
</dbReference>
<dbReference type="Gene3D" id="2.170.15.10">
    <property type="entry name" value="Proaerolysin, chain A, domain 3"/>
    <property type="match status" value="1"/>
</dbReference>
<proteinExistence type="predicted"/>
<dbReference type="Proteomes" id="UP000813463">
    <property type="component" value="Chromosome 3"/>
</dbReference>
<dbReference type="SMART" id="SM00791">
    <property type="entry name" value="Agglutinin"/>
    <property type="match status" value="1"/>
</dbReference>
<evidence type="ECO:0000313" key="3">
    <source>
        <dbReference type="RefSeq" id="XP_021862419.1"/>
    </source>
</evidence>
<dbReference type="AlphaFoldDB" id="A0A9R0K8H9"/>
<dbReference type="OrthoDB" id="4948898at2759"/>
<protein>
    <submittedName>
        <fullName evidence="3">Uncharacterized protein isoform X1</fullName>
    </submittedName>
</protein>
<dbReference type="InterPro" id="IPR036242">
    <property type="entry name" value="Agglutinin_dom_sf"/>
</dbReference>
<reference evidence="2" key="1">
    <citation type="journal article" date="2021" name="Nat. Commun.">
        <title>Genomic analyses provide insights into spinach domestication and the genetic basis of agronomic traits.</title>
        <authorList>
            <person name="Cai X."/>
            <person name="Sun X."/>
            <person name="Xu C."/>
            <person name="Sun H."/>
            <person name="Wang X."/>
            <person name="Ge C."/>
            <person name="Zhang Z."/>
            <person name="Wang Q."/>
            <person name="Fei Z."/>
            <person name="Jiao C."/>
            <person name="Wang Q."/>
        </authorList>
    </citation>
    <scope>NUCLEOTIDE SEQUENCE [LARGE SCALE GENOMIC DNA]</scope>
    <source>
        <strain evidence="2">cv. Varoflay</strain>
    </source>
</reference>
<gene>
    <name evidence="3" type="primary">LOC110801377</name>
</gene>
<dbReference type="Gene3D" id="2.80.10.50">
    <property type="match status" value="2"/>
</dbReference>
<sequence>MTDSLPRFIVLGRPTGGVTYLRYVVEKGAQHRRLHLSSPEVISDRNFTKLEVVRAPPTIGLDMVHIRSCYNNKFLVLQSEGSNVFVAEADEPEVDRSIWSCTLFRATFFNNRLSLLLQSSNAQHSVQVISNSSLGIVGHSPFAYWFDVTNMSTLAILPEYIAFKGDNNRYLNSRFIRTKNRLKFESDNLLDTGVHHQTHTLRNGNVRFWSIHFGKFWRKSHSEWVFGDSDDKTGGDINTVFRPIKLDGNKIALLNLGNNGYCMRRVQRGQPRLIDTLIASASSVGPLAVVEVEEAVRQREIYNIHYNMDESRIYNVVPFESGNVTQDTYNLTPLPVIKKVGFKYTQVTRETFDSSHSWKVAYNSKINVTVIPKFVEGEATLDASYEGKVEWSELNETTITQTKDLYIPVPPRTKSVVTLILGRGSVDVPFSYEQRDILPNGREVHKHMEDGLFSGLNTEVITHTVREISLSTLSESELEEARRLSEAEEEAAAPALSSKL</sequence>
<evidence type="ECO:0000259" key="1">
    <source>
        <dbReference type="SMART" id="SM00791"/>
    </source>
</evidence>
<dbReference type="CDD" id="cd20216">
    <property type="entry name" value="PFM_HFR-2-like"/>
    <property type="match status" value="1"/>
</dbReference>
<reference evidence="3" key="2">
    <citation type="submission" date="2025-08" db="UniProtKB">
        <authorList>
            <consortium name="RefSeq"/>
        </authorList>
    </citation>
    <scope>IDENTIFICATION</scope>
    <source>
        <tissue evidence="3">Leaf</tissue>
    </source>
</reference>
<dbReference type="PANTHER" id="PTHR39244">
    <property type="entry name" value="NATTERIN-4"/>
    <property type="match status" value="1"/>
</dbReference>
<organism evidence="2 3">
    <name type="scientific">Spinacia oleracea</name>
    <name type="common">Spinach</name>
    <dbReference type="NCBI Taxonomy" id="3562"/>
    <lineage>
        <taxon>Eukaryota</taxon>
        <taxon>Viridiplantae</taxon>
        <taxon>Streptophyta</taxon>
        <taxon>Embryophyta</taxon>
        <taxon>Tracheophyta</taxon>
        <taxon>Spermatophyta</taxon>
        <taxon>Magnoliopsida</taxon>
        <taxon>eudicotyledons</taxon>
        <taxon>Gunneridae</taxon>
        <taxon>Pentapetalae</taxon>
        <taxon>Caryophyllales</taxon>
        <taxon>Chenopodiaceae</taxon>
        <taxon>Chenopodioideae</taxon>
        <taxon>Anserineae</taxon>
        <taxon>Spinacia</taxon>
    </lineage>
</organism>
<feature type="domain" description="Agglutinin" evidence="1">
    <location>
        <begin position="155"/>
        <end position="294"/>
    </location>
</feature>
<dbReference type="RefSeq" id="XP_021862419.1">
    <property type="nucleotide sequence ID" value="XM_022006727.2"/>
</dbReference>
<dbReference type="SUPFAM" id="SSF56973">
    <property type="entry name" value="Aerolisin/ETX pore-forming domain"/>
    <property type="match status" value="1"/>
</dbReference>
<evidence type="ECO:0000313" key="2">
    <source>
        <dbReference type="Proteomes" id="UP000813463"/>
    </source>
</evidence>
<name>A0A9R0K8H9_SPIOL</name>